<dbReference type="InterPro" id="IPR032675">
    <property type="entry name" value="LRR_dom_sf"/>
</dbReference>
<feature type="compositionally biased region" description="Gly residues" evidence="2">
    <location>
        <begin position="500"/>
        <end position="519"/>
    </location>
</feature>
<feature type="region of interest" description="Disordered" evidence="2">
    <location>
        <begin position="437"/>
        <end position="465"/>
    </location>
</feature>
<dbReference type="EMBL" id="JAEHOE010000052">
    <property type="protein sequence ID" value="KAG2491565.1"/>
    <property type="molecule type" value="Genomic_DNA"/>
</dbReference>
<feature type="compositionally biased region" description="Polar residues" evidence="2">
    <location>
        <begin position="620"/>
        <end position="631"/>
    </location>
</feature>
<feature type="compositionally biased region" description="Gly residues" evidence="2">
    <location>
        <begin position="528"/>
        <end position="540"/>
    </location>
</feature>
<feature type="region of interest" description="Disordered" evidence="2">
    <location>
        <begin position="500"/>
        <end position="540"/>
    </location>
</feature>
<feature type="compositionally biased region" description="Low complexity" evidence="2">
    <location>
        <begin position="886"/>
        <end position="911"/>
    </location>
</feature>
<reference evidence="3" key="1">
    <citation type="journal article" date="2020" name="bioRxiv">
        <title>Comparative genomics of Chlamydomonas.</title>
        <authorList>
            <person name="Craig R.J."/>
            <person name="Hasan A.R."/>
            <person name="Ness R.W."/>
            <person name="Keightley P.D."/>
        </authorList>
    </citation>
    <scope>NUCLEOTIDE SEQUENCE</scope>
    <source>
        <strain evidence="3">CCAP 11/70</strain>
    </source>
</reference>
<protein>
    <submittedName>
        <fullName evidence="3">Uncharacterized protein</fullName>
    </submittedName>
</protein>
<comment type="caution">
    <text evidence="3">The sequence shown here is derived from an EMBL/GenBank/DDBJ whole genome shotgun (WGS) entry which is preliminary data.</text>
</comment>
<feature type="compositionally biased region" description="Low complexity" evidence="2">
    <location>
        <begin position="565"/>
        <end position="583"/>
    </location>
</feature>
<organism evidence="3 4">
    <name type="scientific">Edaphochlamys debaryana</name>
    <dbReference type="NCBI Taxonomy" id="47281"/>
    <lineage>
        <taxon>Eukaryota</taxon>
        <taxon>Viridiplantae</taxon>
        <taxon>Chlorophyta</taxon>
        <taxon>core chlorophytes</taxon>
        <taxon>Chlorophyceae</taxon>
        <taxon>CS clade</taxon>
        <taxon>Chlamydomonadales</taxon>
        <taxon>Chlamydomonadales incertae sedis</taxon>
        <taxon>Edaphochlamys</taxon>
    </lineage>
</organism>
<keyword evidence="4" id="KW-1185">Reference proteome</keyword>
<feature type="compositionally biased region" description="Low complexity" evidence="2">
    <location>
        <begin position="853"/>
        <end position="871"/>
    </location>
</feature>
<feature type="region of interest" description="Disordered" evidence="2">
    <location>
        <begin position="778"/>
        <end position="911"/>
    </location>
</feature>
<evidence type="ECO:0000256" key="2">
    <source>
        <dbReference type="SAM" id="MobiDB-lite"/>
    </source>
</evidence>
<dbReference type="Gene3D" id="3.80.10.10">
    <property type="entry name" value="Ribonuclease Inhibitor"/>
    <property type="match status" value="1"/>
</dbReference>
<evidence type="ECO:0000256" key="1">
    <source>
        <dbReference type="ARBA" id="ARBA00004430"/>
    </source>
</evidence>
<evidence type="ECO:0000313" key="3">
    <source>
        <dbReference type="EMBL" id="KAG2491565.1"/>
    </source>
</evidence>
<dbReference type="AlphaFoldDB" id="A0A835XX96"/>
<proteinExistence type="predicted"/>
<gene>
    <name evidence="3" type="ORF">HYH03_010133</name>
</gene>
<evidence type="ECO:0000313" key="4">
    <source>
        <dbReference type="Proteomes" id="UP000612055"/>
    </source>
</evidence>
<dbReference type="GO" id="GO:0005930">
    <property type="term" value="C:axoneme"/>
    <property type="evidence" value="ECO:0007669"/>
    <property type="project" value="UniProtKB-SubCell"/>
</dbReference>
<name>A0A835XX96_9CHLO</name>
<dbReference type="Proteomes" id="UP000612055">
    <property type="component" value="Unassembled WGS sequence"/>
</dbReference>
<sequence length="1108" mass="105118">MLNLDRLDNAGARDLSANRFVVKEYSLLPFGEASVEASVEACGRIRELTIVDTGGISSAALLLALLQRLPNLRAISLQCDIWSSSALECALVDFAFASNPQLTSITLGGQTPSTFLTNLPPRLSGRLTYLELGGDFYPNAVTAAVRKMTTLEELVVQCVPGRAAGFRGQELQALLDALPPSVRHCTVRSLAYSSPGPSFDMTCDLERGKLRRLVLADRLGSGRAGAVPGERLSSFLETVIVPSRVLDSTLPYLELEASLPDLNQVSGPPGASGTVLTPGAVSLLARCDEKRLRSLRVCAGSSNRTIADFAKQLSMPGRLDWSLGPDSCVSVRLARSLTLRAAAAEAGVGGSAGAVADPSGGGGGAGSGAGASAGGGAAAVSGGAAGISAGGGAGAIAAVRGGGGGGGAGAGAGAVASASGGGGASADAGGGSGAGARAGALAEGSAGGGGGGDGGGGAGSGAEASTGGGATGIASGDVGASAGGGAGAIAGASGGAGGGAGSGARASAGGGAGDRGGASAGAVAKESVGGGGGGSADGGGGAGVSADGGGAAANAGAHGARGAAAAASGGASSGDSADGADGARAGGNIRGRGAGANAGASVGASAGGGPGARAEGGAQVISSAASAQDSSPGWGGPSEAVSPLSAAPLELLVGRAVGRIRASAAPSARASGPALQLRCTRKAPGGDEQVPSSSAEELRAWAEGVVAEARRGAGPEGAERPSPVLAFQALPSVHAVLLECRSGAAAREVAEAAEWLWSLHAAKAAVAAAEAAAEANAGSGSQPAAAEEGADAQVEEADARSEDMQMAEVDGESPDLQMAEAAAEADAEVQEPAAPEEGADQQVPAPDGGPEMQQAAAAADAGADQQPAAPDEGAEVQMAAPGGGPDLQQAAAAAADTGADQQAAAAGAGADQQAAAAGAGADQQPVAAGVASALQPQKADLQPGDERAGAALGLAAVADSSGSVLKPAAAAAESGGDPQPEAPDVGVAQEPAAAADGASLQRPAAAAVRNAPSVDGAAGAEPTAGQAAAITDAGVSSCWAVDTVFCRLTVLEAIGQVLEALWSGEEEGGPSPAWDEHRRLAWMLGSLRELEALPARVAVKAAAVGGAV</sequence>
<feature type="region of interest" description="Disordered" evidence="2">
    <location>
        <begin position="565"/>
        <end position="641"/>
    </location>
</feature>
<feature type="compositionally biased region" description="Gly residues" evidence="2">
    <location>
        <begin position="584"/>
        <end position="596"/>
    </location>
</feature>
<feature type="compositionally biased region" description="Gly residues" evidence="2">
    <location>
        <begin position="445"/>
        <end position="465"/>
    </location>
</feature>
<comment type="subcellular location">
    <subcellularLocation>
        <location evidence="1">Cytoplasm</location>
        <location evidence="1">Cytoskeleton</location>
        <location evidence="1">Cilium axoneme</location>
    </subcellularLocation>
</comment>
<accession>A0A835XX96</accession>